<protein>
    <submittedName>
        <fullName evidence="2">Uncharacterized protein</fullName>
    </submittedName>
</protein>
<name>A0A4Z2H5F4_9TELE</name>
<proteinExistence type="predicted"/>
<evidence type="ECO:0000313" key="2">
    <source>
        <dbReference type="EMBL" id="TNN60515.1"/>
    </source>
</evidence>
<dbReference type="EMBL" id="SRLO01000332">
    <property type="protein sequence ID" value="TNN60515.1"/>
    <property type="molecule type" value="Genomic_DNA"/>
</dbReference>
<evidence type="ECO:0000256" key="1">
    <source>
        <dbReference type="SAM" id="MobiDB-lite"/>
    </source>
</evidence>
<organism evidence="2 3">
    <name type="scientific">Liparis tanakae</name>
    <name type="common">Tanaka's snailfish</name>
    <dbReference type="NCBI Taxonomy" id="230148"/>
    <lineage>
        <taxon>Eukaryota</taxon>
        <taxon>Metazoa</taxon>
        <taxon>Chordata</taxon>
        <taxon>Craniata</taxon>
        <taxon>Vertebrata</taxon>
        <taxon>Euteleostomi</taxon>
        <taxon>Actinopterygii</taxon>
        <taxon>Neopterygii</taxon>
        <taxon>Teleostei</taxon>
        <taxon>Neoteleostei</taxon>
        <taxon>Acanthomorphata</taxon>
        <taxon>Eupercaria</taxon>
        <taxon>Perciformes</taxon>
        <taxon>Cottioidei</taxon>
        <taxon>Cottales</taxon>
        <taxon>Liparidae</taxon>
        <taxon>Liparis</taxon>
    </lineage>
</organism>
<accession>A0A4Z2H5F4</accession>
<sequence>MISWCSTHDQLNASQRSSVIRLLPLYISDRLRPEYVKSNLFLRPLLQNFIPKLKTACLRNHKNGFYGWQQPAAARPTRLPAPGPHGEPSHGAASPRPTSRPAGRATSHSRSVPQPAVCRNLQPLRSEMEIKTSYETSEFTRRWPDT</sequence>
<evidence type="ECO:0000313" key="3">
    <source>
        <dbReference type="Proteomes" id="UP000314294"/>
    </source>
</evidence>
<gene>
    <name evidence="2" type="ORF">EYF80_029238</name>
</gene>
<comment type="caution">
    <text evidence="2">The sequence shown here is derived from an EMBL/GenBank/DDBJ whole genome shotgun (WGS) entry which is preliminary data.</text>
</comment>
<dbReference type="Proteomes" id="UP000314294">
    <property type="component" value="Unassembled WGS sequence"/>
</dbReference>
<feature type="region of interest" description="Disordered" evidence="1">
    <location>
        <begin position="69"/>
        <end position="123"/>
    </location>
</feature>
<dbReference type="AlphaFoldDB" id="A0A4Z2H5F4"/>
<reference evidence="2 3" key="1">
    <citation type="submission" date="2019-03" db="EMBL/GenBank/DDBJ databases">
        <title>First draft genome of Liparis tanakae, snailfish: a comprehensive survey of snailfish specific genes.</title>
        <authorList>
            <person name="Kim W."/>
            <person name="Song I."/>
            <person name="Jeong J.-H."/>
            <person name="Kim D."/>
            <person name="Kim S."/>
            <person name="Ryu S."/>
            <person name="Song J.Y."/>
            <person name="Lee S.K."/>
        </authorList>
    </citation>
    <scope>NUCLEOTIDE SEQUENCE [LARGE SCALE GENOMIC DNA]</scope>
    <source>
        <tissue evidence="2">Muscle</tissue>
    </source>
</reference>
<keyword evidence="3" id="KW-1185">Reference proteome</keyword>